<comment type="similarity">
    <text evidence="1 3">Belongs to the type-B carboxylesterase/lipase family.</text>
</comment>
<dbReference type="Pfam" id="PF00135">
    <property type="entry name" value="COesterase"/>
    <property type="match status" value="1"/>
</dbReference>
<proteinExistence type="inferred from homology"/>
<evidence type="ECO:0000256" key="4">
    <source>
        <dbReference type="SAM" id="MobiDB-lite"/>
    </source>
</evidence>
<feature type="compositionally biased region" description="Polar residues" evidence="4">
    <location>
        <begin position="44"/>
        <end position="62"/>
    </location>
</feature>
<dbReference type="InterPro" id="IPR029058">
    <property type="entry name" value="AB_hydrolase_fold"/>
</dbReference>
<organism evidence="6 7">
    <name type="scientific">Marasmiellus scandens</name>
    <dbReference type="NCBI Taxonomy" id="2682957"/>
    <lineage>
        <taxon>Eukaryota</taxon>
        <taxon>Fungi</taxon>
        <taxon>Dikarya</taxon>
        <taxon>Basidiomycota</taxon>
        <taxon>Agaricomycotina</taxon>
        <taxon>Agaricomycetes</taxon>
        <taxon>Agaricomycetidae</taxon>
        <taxon>Agaricales</taxon>
        <taxon>Marasmiineae</taxon>
        <taxon>Omphalotaceae</taxon>
        <taxon>Marasmiellus</taxon>
    </lineage>
</organism>
<accession>A0ABR1JFF8</accession>
<protein>
    <recommendedName>
        <fullName evidence="3">Carboxylic ester hydrolase</fullName>
        <ecNumber evidence="3">3.1.1.-</ecNumber>
    </recommendedName>
</protein>
<dbReference type="EMBL" id="JBANRG010000018">
    <property type="protein sequence ID" value="KAK7458075.1"/>
    <property type="molecule type" value="Genomic_DNA"/>
</dbReference>
<dbReference type="PANTHER" id="PTHR11559">
    <property type="entry name" value="CARBOXYLESTERASE"/>
    <property type="match status" value="1"/>
</dbReference>
<feature type="region of interest" description="Disordered" evidence="4">
    <location>
        <begin position="43"/>
        <end position="62"/>
    </location>
</feature>
<keyword evidence="2 3" id="KW-0378">Hydrolase</keyword>
<gene>
    <name evidence="6" type="ORF">VKT23_009981</name>
</gene>
<dbReference type="EC" id="3.1.1.-" evidence="3"/>
<comment type="caution">
    <text evidence="6">The sequence shown here is derived from an EMBL/GenBank/DDBJ whole genome shotgun (WGS) entry which is preliminary data.</text>
</comment>
<dbReference type="SUPFAM" id="SSF53474">
    <property type="entry name" value="alpha/beta-Hydrolases"/>
    <property type="match status" value="1"/>
</dbReference>
<dbReference type="PROSITE" id="PS00122">
    <property type="entry name" value="CARBOXYLESTERASE_B_1"/>
    <property type="match status" value="1"/>
</dbReference>
<feature type="region of interest" description="Disordered" evidence="4">
    <location>
        <begin position="530"/>
        <end position="550"/>
    </location>
</feature>
<evidence type="ECO:0000256" key="3">
    <source>
        <dbReference type="RuleBase" id="RU361235"/>
    </source>
</evidence>
<dbReference type="InterPro" id="IPR050309">
    <property type="entry name" value="Type-B_Carboxylest/Lipase"/>
</dbReference>
<name>A0ABR1JFF8_9AGAR</name>
<dbReference type="InterPro" id="IPR002018">
    <property type="entry name" value="CarbesteraseB"/>
</dbReference>
<evidence type="ECO:0000313" key="6">
    <source>
        <dbReference type="EMBL" id="KAK7458075.1"/>
    </source>
</evidence>
<evidence type="ECO:0000259" key="5">
    <source>
        <dbReference type="Pfam" id="PF00135"/>
    </source>
</evidence>
<dbReference type="Gene3D" id="3.40.50.1820">
    <property type="entry name" value="alpha/beta hydrolase"/>
    <property type="match status" value="1"/>
</dbReference>
<reference evidence="6 7" key="1">
    <citation type="submission" date="2024-01" db="EMBL/GenBank/DDBJ databases">
        <title>A draft genome for the cacao thread blight pathogen Marasmiellus scandens.</title>
        <authorList>
            <person name="Baruah I.K."/>
            <person name="Leung J."/>
            <person name="Bukari Y."/>
            <person name="Amoako-Attah I."/>
            <person name="Meinhardt L.W."/>
            <person name="Bailey B.A."/>
            <person name="Cohen S.P."/>
        </authorList>
    </citation>
    <scope>NUCLEOTIDE SEQUENCE [LARGE SCALE GENOMIC DNA]</scope>
    <source>
        <strain evidence="6 7">GH-19</strain>
    </source>
</reference>
<keyword evidence="7" id="KW-1185">Reference proteome</keyword>
<evidence type="ECO:0000313" key="7">
    <source>
        <dbReference type="Proteomes" id="UP001498398"/>
    </source>
</evidence>
<dbReference type="InterPro" id="IPR019826">
    <property type="entry name" value="Carboxylesterase_B_AS"/>
</dbReference>
<feature type="domain" description="Carboxylesterase type B" evidence="5">
    <location>
        <begin position="62"/>
        <end position="551"/>
    </location>
</feature>
<dbReference type="PROSITE" id="PS00941">
    <property type="entry name" value="CARBOXYLESTERASE_B_2"/>
    <property type="match status" value="1"/>
</dbReference>
<evidence type="ECO:0000256" key="2">
    <source>
        <dbReference type="ARBA" id="ARBA00022801"/>
    </source>
</evidence>
<dbReference type="Proteomes" id="UP001498398">
    <property type="component" value="Unassembled WGS sequence"/>
</dbReference>
<sequence length="586" mass="64183">MTESIYKFEIRSVASSRLEIFRFYLLFFLLISPLRLEISASPIPGSSKSEQSSVNDGTGGSSNTVELDYGTFVGVSGSSMLSWKGIQFAEAPVGDLRWKAPVSPPKKNLGTVQANKLPEQCVSLGQSDGSEDCLFLNVFAPANNKKSGLPVIVWIHGGGFQQGGSQEGDPVKLMKSSKNPFVFVSIQYRLGEFGFLAGKGVQEGGKGDANVGLLDQRAALRWVQKYISKFGGNPRQVTIWGQSAGGGSTMFQLIANDGDSENLFHAAIGDSPSMTLTPPAPGQYVDDLFDAYAKFAGCNKNDALTCLRSLPLSKLKSAASELKQSRPSTKYLFAPVLDQSFIKTSPVKAFSEGRFAKVDGVLFGSNTYDGFGWGAKMPSKKSNTAASDADEDNLYNFFKGQYPNFSKKSFEDIIKLYPKSTKDKRSADSDQKGDSDLIDTNLKLHSVNDQSVQMYGELRYICTAAMIAGNVTGHHGKAYHYRYDNSHLDSHHHFELQAMFPSDKSSKTPNSADNALFEKMRQYWTSFATSGTPEAESSTKWDPVQYGNSGSPRMMLSPEKQEMEMLGLPLVHRCSTWHGMSDELQI</sequence>
<evidence type="ECO:0000256" key="1">
    <source>
        <dbReference type="ARBA" id="ARBA00005964"/>
    </source>
</evidence>
<dbReference type="InterPro" id="IPR019819">
    <property type="entry name" value="Carboxylesterase_B_CS"/>
</dbReference>